<evidence type="ECO:0000313" key="1">
    <source>
        <dbReference type="EMBL" id="NAS13347.1"/>
    </source>
</evidence>
<sequence length="165" mass="18525">MKYVFLFFLTAMVFEACEKDDICVDGDTPLLVIRFYDAEDTTEFKAVTNLRVIGLGQGSTLNTFTDRSSIDSIGLPLQINQPTTSFQLIFESEDDENDVETGNIDTLSFSYNTQEVYVSRACGFVANYEEVTPELTSDSSNWIQEIEVVTSTVTNQISAHVKIFH</sequence>
<evidence type="ECO:0000313" key="2">
    <source>
        <dbReference type="Proteomes" id="UP000475249"/>
    </source>
</evidence>
<comment type="caution">
    <text evidence="1">The sequence shown here is derived from an EMBL/GenBank/DDBJ whole genome shotgun (WGS) entry which is preliminary data.</text>
</comment>
<dbReference type="InterPro" id="IPR045607">
    <property type="entry name" value="DUF6452"/>
</dbReference>
<protein>
    <submittedName>
        <fullName evidence="1">Uncharacterized protein</fullName>
    </submittedName>
</protein>
<dbReference type="Proteomes" id="UP000475249">
    <property type="component" value="Unassembled WGS sequence"/>
</dbReference>
<dbReference type="Pfam" id="PF20050">
    <property type="entry name" value="DUF6452"/>
    <property type="match status" value="1"/>
</dbReference>
<dbReference type="EMBL" id="WXYO01000007">
    <property type="protein sequence ID" value="NAS13347.1"/>
    <property type="molecule type" value="Genomic_DNA"/>
</dbReference>
<reference evidence="1 2" key="1">
    <citation type="submission" date="2020-01" db="EMBL/GenBank/DDBJ databases">
        <title>Bacteria diversity of Porities sp.</title>
        <authorList>
            <person name="Wang G."/>
        </authorList>
    </citation>
    <scope>NUCLEOTIDE SEQUENCE [LARGE SCALE GENOMIC DNA]</scope>
    <source>
        <strain evidence="1 2">R33</strain>
    </source>
</reference>
<organism evidence="1 2">
    <name type="scientific">Poritiphilus flavus</name>
    <dbReference type="NCBI Taxonomy" id="2697053"/>
    <lineage>
        <taxon>Bacteria</taxon>
        <taxon>Pseudomonadati</taxon>
        <taxon>Bacteroidota</taxon>
        <taxon>Flavobacteriia</taxon>
        <taxon>Flavobacteriales</taxon>
        <taxon>Flavobacteriaceae</taxon>
        <taxon>Poritiphilus</taxon>
    </lineage>
</organism>
<keyword evidence="2" id="KW-1185">Reference proteome</keyword>
<proteinExistence type="predicted"/>
<name>A0A6L9EF26_9FLAO</name>
<accession>A0A6L9EF26</accession>
<dbReference type="AlphaFoldDB" id="A0A6L9EF26"/>
<gene>
    <name evidence="1" type="ORF">GTQ38_15145</name>
</gene>